<reference evidence="7" key="2">
    <citation type="submission" date="2017-05" db="EMBL/GenBank/DDBJ databases">
        <title>Improved OligoMM genomes.</title>
        <authorList>
            <person name="Garzetti D."/>
        </authorList>
    </citation>
    <scope>NUCLEOTIDE SEQUENCE [LARGE SCALE GENOMIC DNA]</scope>
    <source>
        <strain evidence="7">KB18</strain>
    </source>
</reference>
<evidence type="ECO:0000256" key="2">
    <source>
        <dbReference type="ARBA" id="ARBA00023295"/>
    </source>
</evidence>
<dbReference type="PANTHER" id="PTHR46066">
    <property type="entry name" value="CHITINASE DOMAIN-CONTAINING PROTEIN 1 FAMILY MEMBER"/>
    <property type="match status" value="1"/>
</dbReference>
<dbReference type="SMART" id="SM00257">
    <property type="entry name" value="LysM"/>
    <property type="match status" value="2"/>
</dbReference>
<dbReference type="Pfam" id="PF00704">
    <property type="entry name" value="Glyco_hydro_18"/>
    <property type="match status" value="1"/>
</dbReference>
<name>A0A1Z2XLI1_9FIRM</name>
<dbReference type="GO" id="GO:0005975">
    <property type="term" value="P:carbohydrate metabolic process"/>
    <property type="evidence" value="ECO:0007669"/>
    <property type="project" value="InterPro"/>
</dbReference>
<feature type="domain" description="LysM" evidence="3">
    <location>
        <begin position="2"/>
        <end position="46"/>
    </location>
</feature>
<dbReference type="SUPFAM" id="SSF54106">
    <property type="entry name" value="LysM domain"/>
    <property type="match status" value="2"/>
</dbReference>
<sequence>MVIYTVQPGDTLYQISQRFGVSPQRAIIDNSISDPRALPPGQGLLLLTPAVTYTVRQGDTLSSIAGRYGVTVQVLLQNNPQLALLPTLHVGQEVVIHFTAGKRRRVTVNGYAYDYISTDILRRALPYLTYLTIFGYGFTPEGRLLTPDDQPLIALAREYGAVPVMLLSSITEDGNFNSQRASQLFNDRALQDRVLLNILAVMDQKGYEGLDVDFEFIEPQDSAAYLSFLENAAGKLHGAGHFLHVDLAPKASDAQQGLLYESHNYRALGEIADSVLLMTYEWGYTYGPPMAVAPLNQMRRVVEYGASVIDPAKIQMGLPNYGYDWILPFERGVTRATAIGNEYAIDIARRQGAFIQFDSTAQSPYFNYYRDGLSHVVWFEDVRSIEQKYNLMDEFSLVGGGYWNLMRPFQQNWSFVAARYNILKL</sequence>
<evidence type="ECO:0000313" key="7">
    <source>
        <dbReference type="Proteomes" id="UP000196710"/>
    </source>
</evidence>
<dbReference type="GO" id="GO:0070492">
    <property type="term" value="F:oligosaccharide binding"/>
    <property type="evidence" value="ECO:0007669"/>
    <property type="project" value="TreeGrafter"/>
</dbReference>
<dbReference type="Gene3D" id="3.10.50.10">
    <property type="match status" value="1"/>
</dbReference>
<dbReference type="EMBL" id="CP065321">
    <property type="protein sequence ID" value="QQR28581.1"/>
    <property type="molecule type" value="Genomic_DNA"/>
</dbReference>
<dbReference type="KEGG" id="amur:ADH66_00635"/>
<dbReference type="EMBL" id="CP021422">
    <property type="protein sequence ID" value="ASB39292.1"/>
    <property type="molecule type" value="Genomic_DNA"/>
</dbReference>
<organism evidence="6 8">
    <name type="scientific">Acutalibacter muris</name>
    <dbReference type="NCBI Taxonomy" id="1796620"/>
    <lineage>
        <taxon>Bacteria</taxon>
        <taxon>Bacillati</taxon>
        <taxon>Bacillota</taxon>
        <taxon>Clostridia</taxon>
        <taxon>Eubacteriales</taxon>
        <taxon>Acutalibacteraceae</taxon>
        <taxon>Acutalibacter</taxon>
    </lineage>
</organism>
<dbReference type="Gene3D" id="3.10.350.10">
    <property type="entry name" value="LysM domain"/>
    <property type="match status" value="2"/>
</dbReference>
<dbReference type="InterPro" id="IPR041704">
    <property type="entry name" value="CFLE_GH18"/>
</dbReference>
<gene>
    <name evidence="5" type="ORF">ADH66_00635</name>
    <name evidence="6" type="ORF">I5Q82_10625</name>
</gene>
<dbReference type="GO" id="GO:0016798">
    <property type="term" value="F:hydrolase activity, acting on glycosyl bonds"/>
    <property type="evidence" value="ECO:0007669"/>
    <property type="project" value="UniProtKB-KW"/>
</dbReference>
<dbReference type="PANTHER" id="PTHR46066:SF2">
    <property type="entry name" value="CHITINASE DOMAIN-CONTAINING PROTEIN 1"/>
    <property type="match status" value="1"/>
</dbReference>
<reference evidence="5" key="1">
    <citation type="journal article" date="2017" name="Genome Announc.">
        <title>High-Quality Whole-Genome Sequences of the Oligo-Mouse-Microbiota Bacterial Community.</title>
        <authorList>
            <person name="Garzetti D."/>
            <person name="Brugiroux S."/>
            <person name="Bunk B."/>
            <person name="Pukall R."/>
            <person name="McCoy K.D."/>
            <person name="Macpherson A.J."/>
            <person name="Stecher B."/>
        </authorList>
    </citation>
    <scope>NUCLEOTIDE SEQUENCE</scope>
    <source>
        <strain evidence="5">KB18</strain>
    </source>
</reference>
<keyword evidence="2" id="KW-0326">Glycosidase</keyword>
<feature type="domain" description="LysM" evidence="3">
    <location>
        <begin position="51"/>
        <end position="96"/>
    </location>
</feature>
<proteinExistence type="predicted"/>
<dbReference type="Proteomes" id="UP000596035">
    <property type="component" value="Chromosome"/>
</dbReference>
<dbReference type="CDD" id="cd00118">
    <property type="entry name" value="LysM"/>
    <property type="match status" value="2"/>
</dbReference>
<accession>A0A1Z2XLI1</accession>
<evidence type="ECO:0000256" key="1">
    <source>
        <dbReference type="ARBA" id="ARBA00022801"/>
    </source>
</evidence>
<dbReference type="AlphaFoldDB" id="A0A1Z2XLI1"/>
<dbReference type="PROSITE" id="PS51782">
    <property type="entry name" value="LYSM"/>
    <property type="match status" value="2"/>
</dbReference>
<dbReference type="Pfam" id="PF01476">
    <property type="entry name" value="LysM"/>
    <property type="match status" value="2"/>
</dbReference>
<evidence type="ECO:0000259" key="3">
    <source>
        <dbReference type="PROSITE" id="PS51782"/>
    </source>
</evidence>
<evidence type="ECO:0000313" key="5">
    <source>
        <dbReference type="EMBL" id="ASB39292.1"/>
    </source>
</evidence>
<dbReference type="GO" id="GO:0012505">
    <property type="term" value="C:endomembrane system"/>
    <property type="evidence" value="ECO:0007669"/>
    <property type="project" value="TreeGrafter"/>
</dbReference>
<evidence type="ECO:0000313" key="8">
    <source>
        <dbReference type="Proteomes" id="UP000596035"/>
    </source>
</evidence>
<dbReference type="InterPro" id="IPR029070">
    <property type="entry name" value="Chitinase_insertion_sf"/>
</dbReference>
<dbReference type="CDD" id="cd02874">
    <property type="entry name" value="GH18_CFLE_spore_hydrolase"/>
    <property type="match status" value="1"/>
</dbReference>
<dbReference type="Gene3D" id="3.20.20.80">
    <property type="entry name" value="Glycosidases"/>
    <property type="match status" value="1"/>
</dbReference>
<reference evidence="6 8" key="3">
    <citation type="submission" date="2020-11" db="EMBL/GenBank/DDBJ databases">
        <title>Closed and high quality bacterial genomes of the OMM12 community.</title>
        <authorList>
            <person name="Marbouty M."/>
            <person name="Lamy-Besnier Q."/>
            <person name="Debarbieux L."/>
            <person name="Koszul R."/>
        </authorList>
    </citation>
    <scope>NUCLEOTIDE SEQUENCE [LARGE SCALE GENOMIC DNA]</scope>
    <source>
        <strain evidence="6 8">KB18</strain>
    </source>
</reference>
<evidence type="ECO:0000259" key="4">
    <source>
        <dbReference type="PROSITE" id="PS51910"/>
    </source>
</evidence>
<dbReference type="GO" id="GO:0008061">
    <property type="term" value="F:chitin binding"/>
    <property type="evidence" value="ECO:0007669"/>
    <property type="project" value="InterPro"/>
</dbReference>
<dbReference type="InterPro" id="IPR017853">
    <property type="entry name" value="GH"/>
</dbReference>
<dbReference type="RefSeq" id="WP_066537021.1">
    <property type="nucleotide sequence ID" value="NZ_CP021422.1"/>
</dbReference>
<dbReference type="InterPro" id="IPR036779">
    <property type="entry name" value="LysM_dom_sf"/>
</dbReference>
<protein>
    <submittedName>
        <fullName evidence="5">Glycoside hydrolase</fullName>
    </submittedName>
    <submittedName>
        <fullName evidence="6">LysM peptidoglycan-binding domain-containing protein</fullName>
    </submittedName>
</protein>
<keyword evidence="1 5" id="KW-0378">Hydrolase</keyword>
<dbReference type="PROSITE" id="PS51910">
    <property type="entry name" value="GH18_2"/>
    <property type="match status" value="1"/>
</dbReference>
<evidence type="ECO:0000313" key="6">
    <source>
        <dbReference type="EMBL" id="QQR28581.1"/>
    </source>
</evidence>
<dbReference type="InterPro" id="IPR018392">
    <property type="entry name" value="LysM"/>
</dbReference>
<keyword evidence="7" id="KW-1185">Reference proteome</keyword>
<dbReference type="InterPro" id="IPR011583">
    <property type="entry name" value="Chitinase_II/V-like_cat"/>
</dbReference>
<dbReference type="SUPFAM" id="SSF51445">
    <property type="entry name" value="(Trans)glycosidases"/>
    <property type="match status" value="1"/>
</dbReference>
<dbReference type="InterPro" id="IPR001223">
    <property type="entry name" value="Glyco_hydro18_cat"/>
</dbReference>
<dbReference type="SMART" id="SM00636">
    <property type="entry name" value="Glyco_18"/>
    <property type="match status" value="1"/>
</dbReference>
<dbReference type="Proteomes" id="UP000196710">
    <property type="component" value="Chromosome"/>
</dbReference>
<feature type="domain" description="GH18" evidence="4">
    <location>
        <begin position="92"/>
        <end position="425"/>
    </location>
</feature>